<evidence type="ECO:0000313" key="2">
    <source>
        <dbReference type="Proteomes" id="UP001500074"/>
    </source>
</evidence>
<proteinExistence type="predicted"/>
<organism evidence="1 2">
    <name type="scientific">Modicisalibacter zincidurans</name>
    <dbReference type="NCBI Taxonomy" id="1178777"/>
    <lineage>
        <taxon>Bacteria</taxon>
        <taxon>Pseudomonadati</taxon>
        <taxon>Pseudomonadota</taxon>
        <taxon>Gammaproteobacteria</taxon>
        <taxon>Oceanospirillales</taxon>
        <taxon>Halomonadaceae</taxon>
        <taxon>Modicisalibacter</taxon>
    </lineage>
</organism>
<protein>
    <submittedName>
        <fullName evidence="1">Uncharacterized protein</fullName>
    </submittedName>
</protein>
<dbReference type="RefSeq" id="WP_031382579.1">
    <property type="nucleotide sequence ID" value="NZ_BAABKI010000020.1"/>
</dbReference>
<dbReference type="Proteomes" id="UP001500074">
    <property type="component" value="Unassembled WGS sequence"/>
</dbReference>
<reference evidence="2" key="1">
    <citation type="journal article" date="2019" name="Int. J. Syst. Evol. Microbiol.">
        <title>The Global Catalogue of Microorganisms (GCM) 10K type strain sequencing project: providing services to taxonomists for standard genome sequencing and annotation.</title>
        <authorList>
            <consortium name="The Broad Institute Genomics Platform"/>
            <consortium name="The Broad Institute Genome Sequencing Center for Infectious Disease"/>
            <person name="Wu L."/>
            <person name="Ma J."/>
        </authorList>
    </citation>
    <scope>NUCLEOTIDE SEQUENCE [LARGE SCALE GENOMIC DNA]</scope>
    <source>
        <strain evidence="2">JCM 18472</strain>
    </source>
</reference>
<dbReference type="EMBL" id="BAABKI010000020">
    <property type="protein sequence ID" value="GAA5175578.1"/>
    <property type="molecule type" value="Genomic_DNA"/>
</dbReference>
<keyword evidence="2" id="KW-1185">Reference proteome</keyword>
<accession>A0ABP9RE38</accession>
<name>A0ABP9RE38_9GAMM</name>
<sequence>MQPSSAPLPLYPGHWYAWQCISADDGADSYFSPVYLKRIVARGGLAPVLTLAIANVLNLDRPQDEILSLRTIRHDCRLLIADVMEPGQAPASTVIVTPITFGWLRRHTPHILDQHPSTLLDHADTASADRYLGRAFPYVARPSLCHDGGGR</sequence>
<evidence type="ECO:0000313" key="1">
    <source>
        <dbReference type="EMBL" id="GAA5175578.1"/>
    </source>
</evidence>
<gene>
    <name evidence="1" type="ORF">GCM10023342_19190</name>
</gene>
<comment type="caution">
    <text evidence="1">The sequence shown here is derived from an EMBL/GenBank/DDBJ whole genome shotgun (WGS) entry which is preliminary data.</text>
</comment>